<evidence type="ECO:0000313" key="5">
    <source>
        <dbReference type="Proteomes" id="UP000248132"/>
    </source>
</evidence>
<keyword evidence="2" id="KW-1133">Transmembrane helix</keyword>
<comment type="caution">
    <text evidence="4">The sequence shown here is derived from an EMBL/GenBank/DDBJ whole genome shotgun (WGS) entry which is preliminary data.</text>
</comment>
<dbReference type="InterPro" id="IPR033799">
    <property type="entry name" value="CdiA_EC869-like"/>
</dbReference>
<gene>
    <name evidence="4" type="ORF">LY28_01369</name>
</gene>
<dbReference type="Proteomes" id="UP000248132">
    <property type="component" value="Unassembled WGS sequence"/>
</dbReference>
<sequence>MAIKKAYKTTSVFMAERIAACRGSITIEAAIILPVFIAAFITFVFIVKVYYTHEIIQQAILGACNEISLYGLLYYETDADELVGYLEKICNSQKVSETFGDSSLSSIIGQIGKDTTDYIRAQAVLLPVLKALVEENLEVSRIDTVNDRLRWLNLKNGFSGLDFSESRMLADGKSIDLIVSYEMVFPFLTQFLPEIHLRQMASSCIWAGEEGVKRAEEKTDGAGIWDMSNINRGREIRKLQGANLPFSFPTIAIFSNGKAVSIKSLNTEEAYYKSSDNLKKKLLMYIDKLEKFEGGKSSEITIEGMQVCIRELRLIIPEAELLSNQQQAINECIKTAQGKGINLKVIKAYGRGKAAQGGNTERNPDEVENDTED</sequence>
<feature type="domain" description="CdiA toxin EC869-like" evidence="3">
    <location>
        <begin position="240"/>
        <end position="345"/>
    </location>
</feature>
<protein>
    <recommendedName>
        <fullName evidence="3">CdiA toxin EC869-like domain-containing protein</fullName>
    </recommendedName>
</protein>
<dbReference type="RefSeq" id="WP_207658061.1">
    <property type="nucleotide sequence ID" value="NZ_QKMR01000006.1"/>
</dbReference>
<keyword evidence="5" id="KW-1185">Reference proteome</keyword>
<name>A0A318XZT8_9FIRM</name>
<dbReference type="GO" id="GO:0004530">
    <property type="term" value="F:deoxyribonuclease I activity"/>
    <property type="evidence" value="ECO:0007669"/>
    <property type="project" value="InterPro"/>
</dbReference>
<proteinExistence type="predicted"/>
<evidence type="ECO:0000259" key="3">
    <source>
        <dbReference type="Pfam" id="PF21111"/>
    </source>
</evidence>
<organism evidence="4 5">
    <name type="scientific">Ruminiclostridium sufflavum DSM 19573</name>
    <dbReference type="NCBI Taxonomy" id="1121337"/>
    <lineage>
        <taxon>Bacteria</taxon>
        <taxon>Bacillati</taxon>
        <taxon>Bacillota</taxon>
        <taxon>Clostridia</taxon>
        <taxon>Eubacteriales</taxon>
        <taxon>Oscillospiraceae</taxon>
        <taxon>Ruminiclostridium</taxon>
    </lineage>
</organism>
<reference evidence="4 5" key="1">
    <citation type="submission" date="2018-06" db="EMBL/GenBank/DDBJ databases">
        <title>Genomic Encyclopedia of Type Strains, Phase I: the one thousand microbial genomes (KMG-I) project.</title>
        <authorList>
            <person name="Kyrpides N."/>
        </authorList>
    </citation>
    <scope>NUCLEOTIDE SEQUENCE [LARGE SCALE GENOMIC DNA]</scope>
    <source>
        <strain evidence="4 5">DSM 19573</strain>
    </source>
</reference>
<evidence type="ECO:0000256" key="1">
    <source>
        <dbReference type="SAM" id="MobiDB-lite"/>
    </source>
</evidence>
<feature type="region of interest" description="Disordered" evidence="1">
    <location>
        <begin position="354"/>
        <end position="373"/>
    </location>
</feature>
<evidence type="ECO:0000313" key="4">
    <source>
        <dbReference type="EMBL" id="PYG88520.1"/>
    </source>
</evidence>
<evidence type="ECO:0000256" key="2">
    <source>
        <dbReference type="SAM" id="Phobius"/>
    </source>
</evidence>
<dbReference type="AlphaFoldDB" id="A0A318XZT8"/>
<keyword evidence="2" id="KW-0472">Membrane</keyword>
<keyword evidence="2" id="KW-0812">Transmembrane</keyword>
<dbReference type="EMBL" id="QKMR01000006">
    <property type="protein sequence ID" value="PYG88520.1"/>
    <property type="molecule type" value="Genomic_DNA"/>
</dbReference>
<feature type="transmembrane region" description="Helical" evidence="2">
    <location>
        <begin position="31"/>
        <end position="51"/>
    </location>
</feature>
<accession>A0A318XZT8</accession>
<dbReference type="Pfam" id="PF21111">
    <property type="entry name" value="CDI_toxin_EC869_like"/>
    <property type="match status" value="1"/>
</dbReference>
<dbReference type="Gene3D" id="3.40.1350.110">
    <property type="match status" value="1"/>
</dbReference>